<sequence>MNSGLRSCSPFKANSRSYCGEKKMHSSWLNRSVECDSQQEISDKPQTRLHANPKATSECCNLEIPVTLVIDGRKTTKNQEAKKNQRGHAA</sequence>
<accession>M7AFP2</accession>
<dbReference type="Proteomes" id="UP000031443">
    <property type="component" value="Unassembled WGS sequence"/>
</dbReference>
<dbReference type="AlphaFoldDB" id="M7AFP2"/>
<evidence type="ECO:0000313" key="2">
    <source>
        <dbReference type="Proteomes" id="UP000031443"/>
    </source>
</evidence>
<reference evidence="2" key="1">
    <citation type="journal article" date="2013" name="Nat. Genet.">
        <title>The draft genomes of soft-shell turtle and green sea turtle yield insights into the development and evolution of the turtle-specific body plan.</title>
        <authorList>
            <person name="Wang Z."/>
            <person name="Pascual-Anaya J."/>
            <person name="Zadissa A."/>
            <person name="Li W."/>
            <person name="Niimura Y."/>
            <person name="Huang Z."/>
            <person name="Li C."/>
            <person name="White S."/>
            <person name="Xiong Z."/>
            <person name="Fang D."/>
            <person name="Wang B."/>
            <person name="Ming Y."/>
            <person name="Chen Y."/>
            <person name="Zheng Y."/>
            <person name="Kuraku S."/>
            <person name="Pignatelli M."/>
            <person name="Herrero J."/>
            <person name="Beal K."/>
            <person name="Nozawa M."/>
            <person name="Li Q."/>
            <person name="Wang J."/>
            <person name="Zhang H."/>
            <person name="Yu L."/>
            <person name="Shigenobu S."/>
            <person name="Wang J."/>
            <person name="Liu J."/>
            <person name="Flicek P."/>
            <person name="Searle S."/>
            <person name="Wang J."/>
            <person name="Kuratani S."/>
            <person name="Yin Y."/>
            <person name="Aken B."/>
            <person name="Zhang G."/>
            <person name="Irie N."/>
        </authorList>
    </citation>
    <scope>NUCLEOTIDE SEQUENCE [LARGE SCALE GENOMIC DNA]</scope>
</reference>
<gene>
    <name evidence="1" type="ORF">UY3_19263</name>
</gene>
<name>M7AFP2_CHEMY</name>
<keyword evidence="2" id="KW-1185">Reference proteome</keyword>
<dbReference type="EMBL" id="KB608877">
    <property type="protein sequence ID" value="EMP23681.1"/>
    <property type="molecule type" value="Genomic_DNA"/>
</dbReference>
<proteinExistence type="predicted"/>
<organism evidence="1 2">
    <name type="scientific">Chelonia mydas</name>
    <name type="common">Green sea-turtle</name>
    <name type="synonym">Chelonia agassizi</name>
    <dbReference type="NCBI Taxonomy" id="8469"/>
    <lineage>
        <taxon>Eukaryota</taxon>
        <taxon>Metazoa</taxon>
        <taxon>Chordata</taxon>
        <taxon>Craniata</taxon>
        <taxon>Vertebrata</taxon>
        <taxon>Euteleostomi</taxon>
        <taxon>Archelosauria</taxon>
        <taxon>Testudinata</taxon>
        <taxon>Testudines</taxon>
        <taxon>Cryptodira</taxon>
        <taxon>Durocryptodira</taxon>
        <taxon>Americhelydia</taxon>
        <taxon>Chelonioidea</taxon>
        <taxon>Cheloniidae</taxon>
        <taxon>Chelonia</taxon>
    </lineage>
</organism>
<evidence type="ECO:0000313" key="1">
    <source>
        <dbReference type="EMBL" id="EMP23681.1"/>
    </source>
</evidence>
<protein>
    <submittedName>
        <fullName evidence="1">Uncharacterized protein</fullName>
    </submittedName>
</protein>